<accession>A0A6A5BXE7</accession>
<feature type="compositionally biased region" description="Basic and acidic residues" evidence="1">
    <location>
        <begin position="11"/>
        <end position="20"/>
    </location>
</feature>
<feature type="region of interest" description="Disordered" evidence="1">
    <location>
        <begin position="1"/>
        <end position="27"/>
    </location>
</feature>
<evidence type="ECO:0000313" key="3">
    <source>
        <dbReference type="Proteomes" id="UP000444721"/>
    </source>
</evidence>
<organism evidence="2 3">
    <name type="scientific">Naegleria fowleri</name>
    <name type="common">Brain eating amoeba</name>
    <dbReference type="NCBI Taxonomy" id="5763"/>
    <lineage>
        <taxon>Eukaryota</taxon>
        <taxon>Discoba</taxon>
        <taxon>Heterolobosea</taxon>
        <taxon>Tetramitia</taxon>
        <taxon>Eutetramitia</taxon>
        <taxon>Vahlkampfiidae</taxon>
        <taxon>Naegleria</taxon>
    </lineage>
</organism>
<comment type="caution">
    <text evidence="2">The sequence shown here is derived from an EMBL/GenBank/DDBJ whole genome shotgun (WGS) entry which is preliminary data.</text>
</comment>
<keyword evidence="3" id="KW-1185">Reference proteome</keyword>
<reference evidence="2 3" key="1">
    <citation type="journal article" date="2019" name="Sci. Rep.">
        <title>Nanopore sequencing improves the draft genome of the human pathogenic amoeba Naegleria fowleri.</title>
        <authorList>
            <person name="Liechti N."/>
            <person name="Schurch N."/>
            <person name="Bruggmann R."/>
            <person name="Wittwer M."/>
        </authorList>
    </citation>
    <scope>NUCLEOTIDE SEQUENCE [LARGE SCALE GENOMIC DNA]</scope>
    <source>
        <strain evidence="2 3">ATCC 30894</strain>
    </source>
</reference>
<dbReference type="AlphaFoldDB" id="A0A6A5BXE7"/>
<dbReference type="RefSeq" id="XP_044567476.1">
    <property type="nucleotide sequence ID" value="XM_044701073.1"/>
</dbReference>
<protein>
    <recommendedName>
        <fullName evidence="4">F-box domain-containing protein</fullName>
    </recommendedName>
</protein>
<dbReference type="GeneID" id="68117957"/>
<dbReference type="VEuPathDB" id="AmoebaDB:NfTy_014390"/>
<sequence>MGKNRSQPNETEQKQKKESTLSDDERECSTVMIRSNIAQCSVGRNTEREMGRSDLDVAASKGTIEKTTSGLDLIPIEVFRHSLLPFVPVRDLFSLLSLNKYYKNLVDANECWREKFYLLLPPCQDAYLKNLKLFESVWKSCLFGKIKLTKTALKQVSFSDVSYKKLLRNVFVDGKLYGLRLFNTGTDKRASKPYSYILDNDLECFNSVQHVTSEENIFSLNDQDFSSLKVNIKHSIETRFPNIEFFTGKCFGLDQFDDIDSARYYYFGVSVGLYINIVQIWHPSGDLITNVLGRKMIYKSFKKRQDFQGKEGKWALSKNFSKNMRGKKGCNLDITVHGVWSDQTGRAGFFTSENVNNNAIEKSNVEPLHRKLRHLNYEQYDKSFEADSAKTLTEYLWNFVILDTEEEFTLQFCCKENFNHIIGLVIKYNKEQSCESFQPSSVDGNILDCYFSFNIIDWIDGVSIHKYLVLCEWDNKTTTEKSALVISTKGIVGKAKLVCTCSKPRDD</sequence>
<dbReference type="EMBL" id="VFQX01000007">
    <property type="protein sequence ID" value="KAF0982763.1"/>
    <property type="molecule type" value="Genomic_DNA"/>
</dbReference>
<dbReference type="OrthoDB" id="10336439at2759"/>
<evidence type="ECO:0008006" key="4">
    <source>
        <dbReference type="Google" id="ProtNLM"/>
    </source>
</evidence>
<proteinExistence type="predicted"/>
<feature type="compositionally biased region" description="Polar residues" evidence="1">
    <location>
        <begin position="1"/>
        <end position="10"/>
    </location>
</feature>
<evidence type="ECO:0000256" key="1">
    <source>
        <dbReference type="SAM" id="MobiDB-lite"/>
    </source>
</evidence>
<dbReference type="Proteomes" id="UP000444721">
    <property type="component" value="Unassembled WGS sequence"/>
</dbReference>
<name>A0A6A5BXE7_NAEFO</name>
<dbReference type="VEuPathDB" id="AmoebaDB:FDP41_010742"/>
<gene>
    <name evidence="2" type="ORF">FDP41_010742</name>
</gene>
<dbReference type="VEuPathDB" id="AmoebaDB:NF0106270"/>
<evidence type="ECO:0000313" key="2">
    <source>
        <dbReference type="EMBL" id="KAF0982763.1"/>
    </source>
</evidence>